<name>A0A6F9D6Z1_9ASCI</name>
<sequence>MDQKQSVEIIRSTHEQLRKQLSKDKNFDETWENHCKDESQLQQYAKAMENLATKVWEVDCDGTDRTEYTLKWCKSVLRSYYTNGGRLKLLDKDDRRKRHYADESSGSTFSCGPNPYCMYNDETSELKVDKGIWESGDKIRVLDVGSCYNPFRGADDLETTPIDLAPANPDVFKCDFVNVAVKDDTLVTKKSKNVNSEMELQVEGDEITLLPYAFYHAVVFSLLLTYIPCPKVRWCLCEKAHRLLATNGLLLIVAPDSCHQNRHAALMKEWKNAIESIGFQRTIYSKDTHLHLMAFRKVPSDFIWDKRKFDLDQNDIVKKLHIPQDFHGIDGSNVE</sequence>
<dbReference type="Pfam" id="PF11968">
    <property type="entry name" value="Bmt2"/>
    <property type="match status" value="1"/>
</dbReference>
<dbReference type="GO" id="GO:1904262">
    <property type="term" value="P:negative regulation of TORC1 signaling"/>
    <property type="evidence" value="ECO:0007669"/>
    <property type="project" value="TreeGrafter"/>
</dbReference>
<dbReference type="GO" id="GO:0032259">
    <property type="term" value="P:methylation"/>
    <property type="evidence" value="ECO:0007669"/>
    <property type="project" value="UniProtKB-KW"/>
</dbReference>
<feature type="binding site" evidence="4">
    <location>
        <position position="163"/>
    </location>
    <ligand>
        <name>S-adenosyl-L-methionine</name>
        <dbReference type="ChEBI" id="CHEBI:59789"/>
    </ligand>
</feature>
<accession>A0A6F9D6Z1</accession>
<keyword evidence="2 4" id="KW-0808">Transferase</keyword>
<reference evidence="5" key="1">
    <citation type="submission" date="2020-04" db="EMBL/GenBank/DDBJ databases">
        <authorList>
            <person name="Neveu A P."/>
        </authorList>
    </citation>
    <scope>NUCLEOTIDE SEQUENCE</scope>
    <source>
        <tissue evidence="5">Whole embryo</tissue>
    </source>
</reference>
<evidence type="ECO:0000313" key="5">
    <source>
        <dbReference type="EMBL" id="CAB3225950.1"/>
    </source>
</evidence>
<organism evidence="5">
    <name type="scientific">Phallusia mammillata</name>
    <dbReference type="NCBI Taxonomy" id="59560"/>
    <lineage>
        <taxon>Eukaryota</taxon>
        <taxon>Metazoa</taxon>
        <taxon>Chordata</taxon>
        <taxon>Tunicata</taxon>
        <taxon>Ascidiacea</taxon>
        <taxon>Phlebobranchia</taxon>
        <taxon>Ascidiidae</taxon>
        <taxon>Phallusia</taxon>
    </lineage>
</organism>
<dbReference type="SUPFAM" id="SSF53335">
    <property type="entry name" value="S-adenosyl-L-methionine-dependent methyltransferases"/>
    <property type="match status" value="1"/>
</dbReference>
<dbReference type="GO" id="GO:0008168">
    <property type="term" value="F:methyltransferase activity"/>
    <property type="evidence" value="ECO:0007669"/>
    <property type="project" value="UniProtKB-UniRule"/>
</dbReference>
<dbReference type="Gene3D" id="3.40.50.150">
    <property type="entry name" value="Vaccinia Virus protein VP39"/>
    <property type="match status" value="1"/>
</dbReference>
<gene>
    <name evidence="5" type="primary">Bmt2</name>
</gene>
<dbReference type="EC" id="2.1.1.-" evidence="4"/>
<dbReference type="HAMAP" id="MF_03044">
    <property type="entry name" value="BMT2"/>
    <property type="match status" value="1"/>
</dbReference>
<keyword evidence="3 4" id="KW-0949">S-adenosyl-L-methionine</keyword>
<dbReference type="EMBL" id="LR783362">
    <property type="protein sequence ID" value="CAB3225950.1"/>
    <property type="molecule type" value="mRNA"/>
</dbReference>
<evidence type="ECO:0000256" key="1">
    <source>
        <dbReference type="ARBA" id="ARBA00022603"/>
    </source>
</evidence>
<dbReference type="AlphaFoldDB" id="A0A6F9D6Z1"/>
<protein>
    <recommendedName>
        <fullName evidence="4">S-adenosylmethionine sensor upstream of mTORC1</fullName>
    </recommendedName>
    <alternativeName>
        <fullName evidence="4">Probable methyltransferase BMT2 homolog</fullName>
        <ecNumber evidence="4">2.1.1.-</ecNumber>
    </alternativeName>
</protein>
<comment type="similarity">
    <text evidence="4">Belongs to the BMT2 family.</text>
</comment>
<proteinExistence type="evidence at transcript level"/>
<dbReference type="InterPro" id="IPR021867">
    <property type="entry name" value="Bmt2/SAMTOR"/>
</dbReference>
<comment type="function">
    <text evidence="4">S-adenosyl-L-methionine-binding protein that acts as an inhibitor of mTORC1 signaling. Acts as a sensor of S-adenosyl-L-methionine to signal methionine sufficiency to mTORC1. Probably also acts as a S-adenosyl-L-methionine-dependent methyltransferase.</text>
</comment>
<evidence type="ECO:0000256" key="4">
    <source>
        <dbReference type="HAMAP-Rule" id="MF_03044"/>
    </source>
</evidence>
<dbReference type="PANTHER" id="PTHR21008">
    <property type="entry name" value="S-ADENOSYLMETHIONINE SENSOR UPSTREAM OF MTORC1-RELATED"/>
    <property type="match status" value="1"/>
</dbReference>
<feature type="binding site" evidence="4">
    <location>
        <position position="145"/>
    </location>
    <ligand>
        <name>S-adenosyl-L-methionine</name>
        <dbReference type="ChEBI" id="CHEBI:59789"/>
    </ligand>
</feature>
<keyword evidence="1 4" id="KW-0489">Methyltransferase</keyword>
<evidence type="ECO:0000256" key="3">
    <source>
        <dbReference type="ARBA" id="ARBA00022691"/>
    </source>
</evidence>
<dbReference type="InterPro" id="IPR029063">
    <property type="entry name" value="SAM-dependent_MTases_sf"/>
</dbReference>
<evidence type="ECO:0000256" key="2">
    <source>
        <dbReference type="ARBA" id="ARBA00022679"/>
    </source>
</evidence>
<dbReference type="PANTHER" id="PTHR21008:SF0">
    <property type="entry name" value="S-ADENOSYLMETHIONINE SENSOR UPSTREAM OF MTORC1"/>
    <property type="match status" value="1"/>
</dbReference>